<dbReference type="EMBL" id="CP051672">
    <property type="protein sequence ID" value="QJE28157.1"/>
    <property type="molecule type" value="Genomic_DNA"/>
</dbReference>
<keyword evidence="2" id="KW-0808">Transferase</keyword>
<dbReference type="Pfam" id="PF04230">
    <property type="entry name" value="PS_pyruv_trans"/>
    <property type="match status" value="1"/>
</dbReference>
<name>A0A7L5EAJ8_PARDI</name>
<proteinExistence type="predicted"/>
<evidence type="ECO:0000313" key="2">
    <source>
        <dbReference type="EMBL" id="QJE28157.1"/>
    </source>
</evidence>
<gene>
    <name evidence="2" type="ORF">HHO38_07320</name>
</gene>
<dbReference type="RefSeq" id="WP_170105440.1">
    <property type="nucleotide sequence ID" value="NZ_CP051672.1"/>
</dbReference>
<organism evidence="2 3">
    <name type="scientific">Parabacteroides distasonis</name>
    <dbReference type="NCBI Taxonomy" id="823"/>
    <lineage>
        <taxon>Bacteria</taxon>
        <taxon>Pseudomonadati</taxon>
        <taxon>Bacteroidota</taxon>
        <taxon>Bacteroidia</taxon>
        <taxon>Bacteroidales</taxon>
        <taxon>Tannerellaceae</taxon>
        <taxon>Parabacteroides</taxon>
    </lineage>
</organism>
<dbReference type="InterPro" id="IPR007345">
    <property type="entry name" value="Polysacch_pyruvyl_Trfase"/>
</dbReference>
<evidence type="ECO:0000313" key="3">
    <source>
        <dbReference type="Proteomes" id="UP000501982"/>
    </source>
</evidence>
<sequence>MEQNKRKIGILTFAKGDNYGAVLQAYALAEVLRRMGYGVEFFYLTWTTWRHDLAAFVTPLSRRFESFRREYICTFSEECHTKEDLAQASKGLDCCIVGSDQIWNPAITTHRALRYFGDFLPDGVRRFSYAASFGSDSWRFPELTNEVGKLLMRFNALSVRENEGVGICHDVFGCDAVKVLDPTLLLGDFSSLLRNPAFKDAVVGFKFAPSEAYYGVMKTVARELNTFPVLMEGLSKVAFKAGMRIRRSWFPSPQTWVTNIANARFVVTDSFHCMVFAILFKKEFAVIPSNSALQSRMTSLLNDLGLGDRLFSSHQEALDRKIWNKSIDYVEVDKRLENLRENSMSFLRSALS</sequence>
<dbReference type="Proteomes" id="UP000501982">
    <property type="component" value="Chromosome"/>
</dbReference>
<feature type="domain" description="Polysaccharide pyruvyl transferase" evidence="1">
    <location>
        <begin position="18"/>
        <end position="289"/>
    </location>
</feature>
<evidence type="ECO:0000259" key="1">
    <source>
        <dbReference type="Pfam" id="PF04230"/>
    </source>
</evidence>
<protein>
    <submittedName>
        <fullName evidence="2">Polysaccharide pyruvyl transferase family protein</fullName>
    </submittedName>
</protein>
<dbReference type="AlphaFoldDB" id="A0A7L5EAJ8"/>
<dbReference type="GO" id="GO:0016740">
    <property type="term" value="F:transferase activity"/>
    <property type="evidence" value="ECO:0007669"/>
    <property type="project" value="UniProtKB-KW"/>
</dbReference>
<reference evidence="2 3" key="1">
    <citation type="submission" date="2020-04" db="EMBL/GenBank/DDBJ databases">
        <title>Complete Genomes and Methylome analysis of CBBP consortium that reverse antibiotic-induced susceptibility to vancomycin-resistant Enterococcus faecium infection.</title>
        <authorList>
            <person name="Fomenkov A."/>
            <person name="Zhang Z."/>
            <person name="Pamer E."/>
            <person name="Roberts R.J."/>
        </authorList>
    </citation>
    <scope>NUCLEOTIDE SEQUENCE [LARGE SCALE GENOMIC DNA]</scope>
    <source>
        <strain evidence="3">CBBP</strain>
    </source>
</reference>
<accession>A0A7L5EAJ8</accession>